<accession>A0ACC0LL56</accession>
<organism evidence="1 2">
    <name type="scientific">Rhododendron molle</name>
    <name type="common">Chinese azalea</name>
    <name type="synonym">Azalea mollis</name>
    <dbReference type="NCBI Taxonomy" id="49168"/>
    <lineage>
        <taxon>Eukaryota</taxon>
        <taxon>Viridiplantae</taxon>
        <taxon>Streptophyta</taxon>
        <taxon>Embryophyta</taxon>
        <taxon>Tracheophyta</taxon>
        <taxon>Spermatophyta</taxon>
        <taxon>Magnoliopsida</taxon>
        <taxon>eudicotyledons</taxon>
        <taxon>Gunneridae</taxon>
        <taxon>Pentapetalae</taxon>
        <taxon>asterids</taxon>
        <taxon>Ericales</taxon>
        <taxon>Ericaceae</taxon>
        <taxon>Ericoideae</taxon>
        <taxon>Rhodoreae</taxon>
        <taxon>Rhododendron</taxon>
    </lineage>
</organism>
<keyword evidence="2" id="KW-1185">Reference proteome</keyword>
<protein>
    <submittedName>
        <fullName evidence="1">Uncharacterized protein</fullName>
    </submittedName>
</protein>
<evidence type="ECO:0000313" key="1">
    <source>
        <dbReference type="EMBL" id="KAI8529481.1"/>
    </source>
</evidence>
<sequence>MYRFLCPERPDRKTTNLPSGEHDGNALLPVSSLVRSLISTGTGTSSLRSSRFARSNEIRAIWTVALTVAKMGPSDVKITFFSAGHQEVHLFEPSDLTILRPNFDSKSGANAIKSPSGENDGNRPLSLNIWIPFTGDATTSKCGIMESPPSAADSPRNL</sequence>
<gene>
    <name evidence="1" type="ORF">RHMOL_Rhmol12G0227700</name>
</gene>
<comment type="caution">
    <text evidence="1">The sequence shown here is derived from an EMBL/GenBank/DDBJ whole genome shotgun (WGS) entry which is preliminary data.</text>
</comment>
<evidence type="ECO:0000313" key="2">
    <source>
        <dbReference type="Proteomes" id="UP001062846"/>
    </source>
</evidence>
<dbReference type="Proteomes" id="UP001062846">
    <property type="component" value="Chromosome 12"/>
</dbReference>
<name>A0ACC0LL56_RHOML</name>
<reference evidence="1" key="1">
    <citation type="submission" date="2022-02" db="EMBL/GenBank/DDBJ databases">
        <title>Plant Genome Project.</title>
        <authorList>
            <person name="Zhang R.-G."/>
        </authorList>
    </citation>
    <scope>NUCLEOTIDE SEQUENCE</scope>
    <source>
        <strain evidence="1">AT1</strain>
    </source>
</reference>
<proteinExistence type="predicted"/>
<dbReference type="EMBL" id="CM046399">
    <property type="protein sequence ID" value="KAI8529481.1"/>
    <property type="molecule type" value="Genomic_DNA"/>
</dbReference>